<sequence length="93" mass="10472">MGARYRSIELPSRLCLTAHQKPAYFTPRVELSEKWPRRFSATSACPIVAATWPAPNGRGGESWRVLMDPSLLSCPLPLFLSFRVSSSYFSPIR</sequence>
<name>A0AAV5WVQ9_9BILA</name>
<dbReference type="Proteomes" id="UP001432322">
    <property type="component" value="Unassembled WGS sequence"/>
</dbReference>
<reference evidence="1" key="1">
    <citation type="submission" date="2023-10" db="EMBL/GenBank/DDBJ databases">
        <title>Genome assembly of Pristionchus species.</title>
        <authorList>
            <person name="Yoshida K."/>
            <person name="Sommer R.J."/>
        </authorList>
    </citation>
    <scope>NUCLEOTIDE SEQUENCE</scope>
    <source>
        <strain evidence="1">RS5133</strain>
    </source>
</reference>
<keyword evidence="2" id="KW-1185">Reference proteome</keyword>
<feature type="non-terminal residue" evidence="1">
    <location>
        <position position="93"/>
    </location>
</feature>
<dbReference type="EMBL" id="BTSY01000006">
    <property type="protein sequence ID" value="GMT33837.1"/>
    <property type="molecule type" value="Genomic_DNA"/>
</dbReference>
<gene>
    <name evidence="1" type="ORF">PFISCL1PPCAC_25134</name>
</gene>
<dbReference type="AlphaFoldDB" id="A0AAV5WVQ9"/>
<protein>
    <submittedName>
        <fullName evidence="1">Uncharacterized protein</fullName>
    </submittedName>
</protein>
<evidence type="ECO:0000313" key="1">
    <source>
        <dbReference type="EMBL" id="GMT33837.1"/>
    </source>
</evidence>
<organism evidence="1 2">
    <name type="scientific">Pristionchus fissidentatus</name>
    <dbReference type="NCBI Taxonomy" id="1538716"/>
    <lineage>
        <taxon>Eukaryota</taxon>
        <taxon>Metazoa</taxon>
        <taxon>Ecdysozoa</taxon>
        <taxon>Nematoda</taxon>
        <taxon>Chromadorea</taxon>
        <taxon>Rhabditida</taxon>
        <taxon>Rhabditina</taxon>
        <taxon>Diplogasteromorpha</taxon>
        <taxon>Diplogasteroidea</taxon>
        <taxon>Neodiplogasteridae</taxon>
        <taxon>Pristionchus</taxon>
    </lineage>
</organism>
<accession>A0AAV5WVQ9</accession>
<proteinExistence type="predicted"/>
<comment type="caution">
    <text evidence="1">The sequence shown here is derived from an EMBL/GenBank/DDBJ whole genome shotgun (WGS) entry which is preliminary data.</text>
</comment>
<evidence type="ECO:0000313" key="2">
    <source>
        <dbReference type="Proteomes" id="UP001432322"/>
    </source>
</evidence>